<proteinExistence type="predicted"/>
<evidence type="ECO:0000313" key="1">
    <source>
        <dbReference type="EMBL" id="UWP84985.1"/>
    </source>
</evidence>
<dbReference type="Proteomes" id="UP001059617">
    <property type="component" value="Chromosome"/>
</dbReference>
<dbReference type="EMBL" id="CP073720">
    <property type="protein sequence ID" value="UWP84985.1"/>
    <property type="molecule type" value="Genomic_DNA"/>
</dbReference>
<evidence type="ECO:0008006" key="3">
    <source>
        <dbReference type="Google" id="ProtNLM"/>
    </source>
</evidence>
<organism evidence="1 2">
    <name type="scientific">Dactylosporangium fulvum</name>
    <dbReference type="NCBI Taxonomy" id="53359"/>
    <lineage>
        <taxon>Bacteria</taxon>
        <taxon>Bacillati</taxon>
        <taxon>Actinomycetota</taxon>
        <taxon>Actinomycetes</taxon>
        <taxon>Micromonosporales</taxon>
        <taxon>Micromonosporaceae</taxon>
        <taxon>Dactylosporangium</taxon>
    </lineage>
</organism>
<reference evidence="1" key="2">
    <citation type="submission" date="2022-09" db="EMBL/GenBank/DDBJ databases">
        <title>Biosynthetic gene clusters of Dactylosporangioum fulvum.</title>
        <authorList>
            <person name="Caradec T."/>
        </authorList>
    </citation>
    <scope>NUCLEOTIDE SEQUENCE</scope>
    <source>
        <strain evidence="1">NRRL B-16292</strain>
    </source>
</reference>
<reference evidence="1" key="1">
    <citation type="submission" date="2021-04" db="EMBL/GenBank/DDBJ databases">
        <authorList>
            <person name="Hartkoorn R.C."/>
            <person name="Beaudoing E."/>
            <person name="Hot D."/>
        </authorList>
    </citation>
    <scope>NUCLEOTIDE SEQUENCE</scope>
    <source>
        <strain evidence="1">NRRL B-16292</strain>
    </source>
</reference>
<dbReference type="SUPFAM" id="SSF53901">
    <property type="entry name" value="Thiolase-like"/>
    <property type="match status" value="1"/>
</dbReference>
<dbReference type="Gene3D" id="3.40.47.10">
    <property type="match status" value="1"/>
</dbReference>
<accession>A0ABY5W4R8</accession>
<dbReference type="RefSeq" id="WP_259863009.1">
    <property type="nucleotide sequence ID" value="NZ_BAAAST010000026.1"/>
</dbReference>
<sequence length="183" mass="18338">MTEPFVVEDLVPLTAEAARTGFAVVAAAGWPEPGDERPPALAGFIHSAFNPLVAAVAGRCLQRRPESASTGDGPPTTGIVLVSALGDVASAAHVAETVDRGGRVGPLFFFQSVPNAVAGHIAARWGLTGPVACVGDTASGLDAARLLLADGDAGEVLLVEVRHDTTGHETAAAVLVADAGGTT</sequence>
<evidence type="ECO:0000313" key="2">
    <source>
        <dbReference type="Proteomes" id="UP001059617"/>
    </source>
</evidence>
<dbReference type="InterPro" id="IPR016039">
    <property type="entry name" value="Thiolase-like"/>
</dbReference>
<gene>
    <name evidence="1" type="ORF">Dfulv_12465</name>
</gene>
<name>A0ABY5W4R8_9ACTN</name>
<protein>
    <recommendedName>
        <fullName evidence="3">Beta-ketoacyl synthase N-terminal domain-containing protein</fullName>
    </recommendedName>
</protein>
<keyword evidence="2" id="KW-1185">Reference proteome</keyword>